<keyword evidence="4" id="KW-1185">Reference proteome</keyword>
<feature type="compositionally biased region" description="Low complexity" evidence="1">
    <location>
        <begin position="119"/>
        <end position="139"/>
    </location>
</feature>
<dbReference type="EMBL" id="VDFW01000006">
    <property type="protein sequence ID" value="TNC27377.1"/>
    <property type="molecule type" value="Genomic_DNA"/>
</dbReference>
<keyword evidence="2" id="KW-0472">Membrane</keyword>
<comment type="caution">
    <text evidence="3">The sequence shown here is derived from an EMBL/GenBank/DDBJ whole genome shotgun (WGS) entry which is preliminary data.</text>
</comment>
<evidence type="ECO:0000313" key="4">
    <source>
        <dbReference type="Proteomes" id="UP000305546"/>
    </source>
</evidence>
<keyword evidence="2" id="KW-1133">Transmembrane helix</keyword>
<keyword evidence="2" id="KW-0812">Transmembrane</keyword>
<evidence type="ECO:0000256" key="1">
    <source>
        <dbReference type="SAM" id="MobiDB-lite"/>
    </source>
</evidence>
<dbReference type="AlphaFoldDB" id="A0A5C4M444"/>
<protein>
    <submittedName>
        <fullName evidence="3">Uncharacterized protein</fullName>
    </submittedName>
</protein>
<evidence type="ECO:0000313" key="3">
    <source>
        <dbReference type="EMBL" id="TNC27377.1"/>
    </source>
</evidence>
<name>A0A5C4M444_9PSEU</name>
<evidence type="ECO:0000256" key="2">
    <source>
        <dbReference type="SAM" id="Phobius"/>
    </source>
</evidence>
<sequence length="275" mass="27692">MTEHDELDTELRRLFADDRLDIRPDEAAPARVLAGARRIRRRRAALTATGGTLTAVVLVTAGLLLGPLRPASTNTAAPVEDSTTRATGSSAPLTANPVNPAPGSQSTAESTGSTGQSEPSRTPARSSSSAAPPTTASSRGQTAPLMTGAVLGPDGYSKLVLGMSFADAKKTGLLAGAGTAPSGCAGYRLTEGSASVSVVTISDTNGVVGFDATGAHTPERIRIGSTKDELEAAYPGLSKNGSTYTADAGGGGSYVFAVDDSNHVSTLQLVASTSC</sequence>
<dbReference type="Proteomes" id="UP000305546">
    <property type="component" value="Unassembled WGS sequence"/>
</dbReference>
<feature type="compositionally biased region" description="Polar residues" evidence="1">
    <location>
        <begin position="84"/>
        <end position="118"/>
    </location>
</feature>
<feature type="transmembrane region" description="Helical" evidence="2">
    <location>
        <begin position="44"/>
        <end position="65"/>
    </location>
</feature>
<reference evidence="3 4" key="1">
    <citation type="submission" date="2019-06" db="EMBL/GenBank/DDBJ databases">
        <title>Amycolatopsis alkalitolerans sp. nov., isolated from Gastrodia elata Blume.</title>
        <authorList>
            <person name="Narsing Rao M.P."/>
            <person name="Li W.J."/>
        </authorList>
    </citation>
    <scope>NUCLEOTIDE SEQUENCE [LARGE SCALE GENOMIC DNA]</scope>
    <source>
        <strain evidence="3 4">SYSUP0005</strain>
    </source>
</reference>
<organism evidence="3 4">
    <name type="scientific">Amycolatopsis alkalitolerans</name>
    <dbReference type="NCBI Taxonomy" id="2547244"/>
    <lineage>
        <taxon>Bacteria</taxon>
        <taxon>Bacillati</taxon>
        <taxon>Actinomycetota</taxon>
        <taxon>Actinomycetes</taxon>
        <taxon>Pseudonocardiales</taxon>
        <taxon>Pseudonocardiaceae</taxon>
        <taxon>Amycolatopsis</taxon>
    </lineage>
</organism>
<dbReference type="RefSeq" id="WP_139096339.1">
    <property type="nucleotide sequence ID" value="NZ_VDFW01000006.1"/>
</dbReference>
<dbReference type="OrthoDB" id="3695075at2"/>
<feature type="region of interest" description="Disordered" evidence="1">
    <location>
        <begin position="69"/>
        <end position="146"/>
    </location>
</feature>
<proteinExistence type="predicted"/>
<gene>
    <name evidence="3" type="ORF">FG385_09910</name>
</gene>
<accession>A0A5C4M444</accession>